<reference evidence="2 3" key="1">
    <citation type="submission" date="2024-04" db="EMBL/GenBank/DDBJ databases">
        <title>Human intestinal bacterial collection.</title>
        <authorList>
            <person name="Pauvert C."/>
            <person name="Hitch T.C.A."/>
            <person name="Clavel T."/>
        </authorList>
    </citation>
    <scope>NUCLEOTIDE SEQUENCE [LARGE SCALE GENOMIC DNA]</scope>
    <source>
        <strain evidence="2 3">CLA-AA-H174</strain>
    </source>
</reference>
<name>A0ABV1G201_9BACT</name>
<dbReference type="Gene3D" id="3.40.50.300">
    <property type="entry name" value="P-loop containing nucleotide triphosphate hydrolases"/>
    <property type="match status" value="1"/>
</dbReference>
<dbReference type="Pfam" id="PF13538">
    <property type="entry name" value="UvrD_C_2"/>
    <property type="match status" value="1"/>
</dbReference>
<gene>
    <name evidence="2" type="ORF">AAAT87_14370</name>
</gene>
<dbReference type="GO" id="GO:0005524">
    <property type="term" value="F:ATP binding"/>
    <property type="evidence" value="ECO:0007669"/>
    <property type="project" value="UniProtKB-KW"/>
</dbReference>
<dbReference type="EMBL" id="JBBNGE010000080">
    <property type="protein sequence ID" value="MEQ2509428.1"/>
    <property type="molecule type" value="Genomic_DNA"/>
</dbReference>
<dbReference type="InterPro" id="IPR027785">
    <property type="entry name" value="UvrD-like_helicase_C"/>
</dbReference>
<sequence>MNSGTIKISTINSFKGWESEVVFLILEPKYDKSTTFNLSFDELLYTGMTRCKRSLIVINFGNEEYDMKIRPLIDNINHYCLSNNIE</sequence>
<dbReference type="RefSeq" id="WP_349226798.1">
    <property type="nucleotide sequence ID" value="NZ_JBBNFG020000061.1"/>
</dbReference>
<accession>A0ABV1G201</accession>
<evidence type="ECO:0000313" key="2">
    <source>
        <dbReference type="EMBL" id="MEQ2509428.1"/>
    </source>
</evidence>
<dbReference type="InterPro" id="IPR027417">
    <property type="entry name" value="P-loop_NTPase"/>
</dbReference>
<evidence type="ECO:0000259" key="1">
    <source>
        <dbReference type="Pfam" id="PF13538"/>
    </source>
</evidence>
<dbReference type="SUPFAM" id="SSF52540">
    <property type="entry name" value="P-loop containing nucleoside triphosphate hydrolases"/>
    <property type="match status" value="1"/>
</dbReference>
<protein>
    <submittedName>
        <fullName evidence="2">ATP-binding domain-containing protein</fullName>
    </submittedName>
</protein>
<keyword evidence="3" id="KW-1185">Reference proteome</keyword>
<dbReference type="Proteomes" id="UP001465717">
    <property type="component" value="Unassembled WGS sequence"/>
</dbReference>
<organism evidence="2 3">
    <name type="scientific">Segatella sinensis</name>
    <dbReference type="NCBI Taxonomy" id="3085167"/>
    <lineage>
        <taxon>Bacteria</taxon>
        <taxon>Pseudomonadati</taxon>
        <taxon>Bacteroidota</taxon>
        <taxon>Bacteroidia</taxon>
        <taxon>Bacteroidales</taxon>
        <taxon>Prevotellaceae</taxon>
        <taxon>Segatella</taxon>
    </lineage>
</organism>
<keyword evidence="2" id="KW-0067">ATP-binding</keyword>
<keyword evidence="2" id="KW-0547">Nucleotide-binding</keyword>
<evidence type="ECO:0000313" key="3">
    <source>
        <dbReference type="Proteomes" id="UP001465717"/>
    </source>
</evidence>
<comment type="caution">
    <text evidence="2">The sequence shown here is derived from an EMBL/GenBank/DDBJ whole genome shotgun (WGS) entry which is preliminary data.</text>
</comment>
<proteinExistence type="predicted"/>
<feature type="domain" description="UvrD-like helicase C-terminal" evidence="1">
    <location>
        <begin position="8"/>
        <end position="58"/>
    </location>
</feature>